<protein>
    <submittedName>
        <fullName evidence="2">Uncharacterized protein</fullName>
    </submittedName>
</protein>
<feature type="compositionally biased region" description="Basic and acidic residues" evidence="1">
    <location>
        <begin position="1"/>
        <end position="16"/>
    </location>
</feature>
<organism evidence="2 3">
    <name type="scientific">Dibothriocephalus latus</name>
    <name type="common">Fish tapeworm</name>
    <name type="synonym">Diphyllobothrium latum</name>
    <dbReference type="NCBI Taxonomy" id="60516"/>
    <lineage>
        <taxon>Eukaryota</taxon>
        <taxon>Metazoa</taxon>
        <taxon>Spiralia</taxon>
        <taxon>Lophotrochozoa</taxon>
        <taxon>Platyhelminthes</taxon>
        <taxon>Cestoda</taxon>
        <taxon>Eucestoda</taxon>
        <taxon>Diphyllobothriidea</taxon>
        <taxon>Diphyllobothriidae</taxon>
        <taxon>Dibothriocephalus</taxon>
    </lineage>
</organism>
<name>A0A3P7LXH2_DIBLA</name>
<dbReference type="Proteomes" id="UP000281553">
    <property type="component" value="Unassembled WGS sequence"/>
</dbReference>
<proteinExistence type="predicted"/>
<feature type="compositionally biased region" description="Basic and acidic residues" evidence="1">
    <location>
        <begin position="23"/>
        <end position="37"/>
    </location>
</feature>
<reference evidence="2 3" key="1">
    <citation type="submission" date="2018-11" db="EMBL/GenBank/DDBJ databases">
        <authorList>
            <consortium name="Pathogen Informatics"/>
        </authorList>
    </citation>
    <scope>NUCLEOTIDE SEQUENCE [LARGE SCALE GENOMIC DNA]</scope>
</reference>
<sequence length="142" mass="15999">MQGGQRERPSKADTRGRKNSRRPGSEVTHDKGPERTHARARVIEGATCHAADTPMMAACRGASMEQRLLVLKYDAANRRRTLLPRRATDDPTFCCWGHKTSCRDDTDDRRHIADGHTEDNADAQPELGTIKYYPLLKTRIAE</sequence>
<evidence type="ECO:0000256" key="1">
    <source>
        <dbReference type="SAM" id="MobiDB-lite"/>
    </source>
</evidence>
<keyword evidence="3" id="KW-1185">Reference proteome</keyword>
<dbReference type="EMBL" id="UYRU01060423">
    <property type="protein sequence ID" value="VDN14798.1"/>
    <property type="molecule type" value="Genomic_DNA"/>
</dbReference>
<gene>
    <name evidence="2" type="ORF">DILT_LOCUS10629</name>
</gene>
<dbReference type="AlphaFoldDB" id="A0A3P7LXH2"/>
<accession>A0A3P7LXH2</accession>
<evidence type="ECO:0000313" key="3">
    <source>
        <dbReference type="Proteomes" id="UP000281553"/>
    </source>
</evidence>
<evidence type="ECO:0000313" key="2">
    <source>
        <dbReference type="EMBL" id="VDN14798.1"/>
    </source>
</evidence>
<feature type="non-terminal residue" evidence="2">
    <location>
        <position position="142"/>
    </location>
</feature>
<feature type="region of interest" description="Disordered" evidence="1">
    <location>
        <begin position="1"/>
        <end position="38"/>
    </location>
</feature>